<dbReference type="Pfam" id="PF02949">
    <property type="entry name" value="7tm_6"/>
    <property type="match status" value="1"/>
</dbReference>
<keyword evidence="3" id="KW-0716">Sensory transduction</keyword>
<dbReference type="PANTHER" id="PTHR21137">
    <property type="entry name" value="ODORANT RECEPTOR"/>
    <property type="match status" value="1"/>
</dbReference>
<keyword evidence="2" id="KW-1003">Cell membrane</keyword>
<dbReference type="EMBL" id="JARQZJ010000073">
    <property type="protein sequence ID" value="KAK9882250.1"/>
    <property type="molecule type" value="Genomic_DNA"/>
</dbReference>
<evidence type="ECO:0000313" key="12">
    <source>
        <dbReference type="Proteomes" id="UP001431783"/>
    </source>
</evidence>
<dbReference type="AlphaFoldDB" id="A0AAW1UIB3"/>
<evidence type="ECO:0008006" key="13">
    <source>
        <dbReference type="Google" id="ProtNLM"/>
    </source>
</evidence>
<feature type="transmembrane region" description="Helical" evidence="10">
    <location>
        <begin position="27"/>
        <end position="46"/>
    </location>
</feature>
<keyword evidence="12" id="KW-1185">Reference proteome</keyword>
<organism evidence="11 12">
    <name type="scientific">Henosepilachna vigintioctopunctata</name>
    <dbReference type="NCBI Taxonomy" id="420089"/>
    <lineage>
        <taxon>Eukaryota</taxon>
        <taxon>Metazoa</taxon>
        <taxon>Ecdysozoa</taxon>
        <taxon>Arthropoda</taxon>
        <taxon>Hexapoda</taxon>
        <taxon>Insecta</taxon>
        <taxon>Pterygota</taxon>
        <taxon>Neoptera</taxon>
        <taxon>Endopterygota</taxon>
        <taxon>Coleoptera</taxon>
        <taxon>Polyphaga</taxon>
        <taxon>Cucujiformia</taxon>
        <taxon>Coccinelloidea</taxon>
        <taxon>Coccinellidae</taxon>
        <taxon>Epilachninae</taxon>
        <taxon>Epilachnini</taxon>
        <taxon>Henosepilachna</taxon>
    </lineage>
</organism>
<evidence type="ECO:0000256" key="8">
    <source>
        <dbReference type="ARBA" id="ARBA00023170"/>
    </source>
</evidence>
<dbReference type="Proteomes" id="UP001431783">
    <property type="component" value="Unassembled WGS sequence"/>
</dbReference>
<reference evidence="11 12" key="1">
    <citation type="submission" date="2023-03" db="EMBL/GenBank/DDBJ databases">
        <title>Genome insight into feeding habits of ladybird beetles.</title>
        <authorList>
            <person name="Li H.-S."/>
            <person name="Huang Y.-H."/>
            <person name="Pang H."/>
        </authorList>
    </citation>
    <scope>NUCLEOTIDE SEQUENCE [LARGE SCALE GENOMIC DNA]</scope>
    <source>
        <strain evidence="11">SYSU_2023b</strain>
        <tissue evidence="11">Whole body</tissue>
    </source>
</reference>
<evidence type="ECO:0000256" key="9">
    <source>
        <dbReference type="ARBA" id="ARBA00023224"/>
    </source>
</evidence>
<accession>A0AAW1UIB3</accession>
<keyword evidence="9" id="KW-0807">Transducer</keyword>
<evidence type="ECO:0000256" key="5">
    <source>
        <dbReference type="ARBA" id="ARBA00022725"/>
    </source>
</evidence>
<evidence type="ECO:0000256" key="6">
    <source>
        <dbReference type="ARBA" id="ARBA00022989"/>
    </source>
</evidence>
<comment type="subcellular location">
    <subcellularLocation>
        <location evidence="1">Cell membrane</location>
        <topology evidence="1">Multi-pass membrane protein</topology>
    </subcellularLocation>
</comment>
<keyword evidence="7 10" id="KW-0472">Membrane</keyword>
<protein>
    <recommendedName>
        <fullName evidence="13">Odorant receptor</fullName>
    </recommendedName>
</protein>
<evidence type="ECO:0000256" key="3">
    <source>
        <dbReference type="ARBA" id="ARBA00022606"/>
    </source>
</evidence>
<proteinExistence type="predicted"/>
<name>A0AAW1UIB3_9CUCU</name>
<keyword evidence="5" id="KW-0552">Olfaction</keyword>
<dbReference type="GO" id="GO:0007165">
    <property type="term" value="P:signal transduction"/>
    <property type="evidence" value="ECO:0007669"/>
    <property type="project" value="UniProtKB-KW"/>
</dbReference>
<feature type="transmembrane region" description="Helical" evidence="10">
    <location>
        <begin position="252"/>
        <end position="271"/>
    </location>
</feature>
<evidence type="ECO:0000256" key="7">
    <source>
        <dbReference type="ARBA" id="ARBA00023136"/>
    </source>
</evidence>
<keyword evidence="8" id="KW-0675">Receptor</keyword>
<dbReference type="GO" id="GO:0005549">
    <property type="term" value="F:odorant binding"/>
    <property type="evidence" value="ECO:0007669"/>
    <property type="project" value="InterPro"/>
</dbReference>
<evidence type="ECO:0000256" key="10">
    <source>
        <dbReference type="SAM" id="Phobius"/>
    </source>
</evidence>
<feature type="transmembrane region" description="Helical" evidence="10">
    <location>
        <begin position="283"/>
        <end position="305"/>
    </location>
</feature>
<comment type="caution">
    <text evidence="11">The sequence shown here is derived from an EMBL/GenBank/DDBJ whole genome shotgun (WGS) entry which is preliminary data.</text>
</comment>
<dbReference type="GO" id="GO:0004984">
    <property type="term" value="F:olfactory receptor activity"/>
    <property type="evidence" value="ECO:0007669"/>
    <property type="project" value="InterPro"/>
</dbReference>
<evidence type="ECO:0000256" key="4">
    <source>
        <dbReference type="ARBA" id="ARBA00022692"/>
    </source>
</evidence>
<evidence type="ECO:0000256" key="1">
    <source>
        <dbReference type="ARBA" id="ARBA00004651"/>
    </source>
</evidence>
<feature type="transmembrane region" description="Helical" evidence="10">
    <location>
        <begin position="58"/>
        <end position="81"/>
    </location>
</feature>
<keyword evidence="6 10" id="KW-1133">Transmembrane helix</keyword>
<feature type="transmembrane region" description="Helical" evidence="10">
    <location>
        <begin position="163"/>
        <end position="191"/>
    </location>
</feature>
<dbReference type="GO" id="GO:0005886">
    <property type="term" value="C:plasma membrane"/>
    <property type="evidence" value="ECO:0007669"/>
    <property type="project" value="UniProtKB-SubCell"/>
</dbReference>
<feature type="transmembrane region" description="Helical" evidence="10">
    <location>
        <begin position="116"/>
        <end position="137"/>
    </location>
</feature>
<dbReference type="PANTHER" id="PTHR21137:SF35">
    <property type="entry name" value="ODORANT RECEPTOR 19A-RELATED"/>
    <property type="match status" value="1"/>
</dbReference>
<evidence type="ECO:0000313" key="11">
    <source>
        <dbReference type="EMBL" id="KAK9882250.1"/>
    </source>
</evidence>
<gene>
    <name evidence="11" type="ORF">WA026_019766</name>
</gene>
<keyword evidence="4 10" id="KW-0812">Transmembrane</keyword>
<feature type="transmembrane region" description="Helical" evidence="10">
    <location>
        <begin position="412"/>
        <end position="434"/>
    </location>
</feature>
<feature type="transmembrane region" description="Helical" evidence="10">
    <location>
        <begin position="446"/>
        <end position="472"/>
    </location>
</feature>
<dbReference type="InterPro" id="IPR004117">
    <property type="entry name" value="7tm6_olfct_rcpt"/>
</dbReference>
<feature type="transmembrane region" description="Helical" evidence="10">
    <location>
        <begin position="484"/>
        <end position="503"/>
    </location>
</feature>
<sequence length="581" mass="67206">MLDFIADYACNQDPLVFLLCMRIYESILAIGIIAVIFHTWGMVYFFSDLLSTFDSQLLFKYGGHAICQVFAITNLMNGLVLRKSTIKYLCQFQKTLLPLTFAKKTTRKRIQLQINVLKIITYSNLIFGVLSAIIISLDKPYNENKVYFLIVTKKMFSSYTGTIFFWSYRICYFVVPLVALPPGFMTCYVGFYSKFQIMIIKDFIKHICDKTDKEDNNVYYDEIYQGAIGEKLKIWFMLYQHIFSEVRKYITINFYTTLLIFLGVFFLAAGIMMDIIKESDSKFSPVACFFVGCTGLLNLGLYAVVGQTIQDESEDLRKKLTELPWYNMNKKNKQLFGIFLLRMENILAFENKLIQIDYSLVVRRILYHDQFRIKTLRLPTINEISHFSQYMVISIKVLSSTNRRPLSEVRKYITINFYTTLLIFLGVFFLAAGIMMDIIKESDSKFSPVACFFVGCTGLLNLGLYAVVGQTIQDENDTNGSTKLLAASAVVSALLTTCLYAFIGQMLKDESENLHRALINLPWYNMNKQNKIMYTIFLIRSEKAISLDIQLIQMDYLLLVRIFRALYSISTLVTRATRFQK</sequence>
<evidence type="ECO:0000256" key="2">
    <source>
        <dbReference type="ARBA" id="ARBA00022475"/>
    </source>
</evidence>